<accession>A0A6A5RFR1</accession>
<gene>
    <name evidence="1" type="ORF">M421DRAFT_93403</name>
</gene>
<keyword evidence="2" id="KW-1185">Reference proteome</keyword>
<proteinExistence type="predicted"/>
<evidence type="ECO:0008006" key="3">
    <source>
        <dbReference type="Google" id="ProtNLM"/>
    </source>
</evidence>
<sequence length="114" mass="12415">MAARPDMLGAPFNLAAFEHWRAGTDLFTCLSPSCAFAGLLDPNAPGYPHVEYPFPTCKARSCATCLTPWHVDQTCAEVKSAALAAQMSDPERQTLMLIQSKDGKRCPNCQLVIE</sequence>
<evidence type="ECO:0000313" key="1">
    <source>
        <dbReference type="EMBL" id="KAF1927141.1"/>
    </source>
</evidence>
<dbReference type="Proteomes" id="UP000800082">
    <property type="component" value="Unassembled WGS sequence"/>
</dbReference>
<dbReference type="OrthoDB" id="1431934at2759"/>
<name>A0A6A5RFR1_9PLEO</name>
<dbReference type="AlphaFoldDB" id="A0A6A5RFR1"/>
<protein>
    <recommendedName>
        <fullName evidence="3">RING-type domain-containing protein</fullName>
    </recommendedName>
</protein>
<evidence type="ECO:0000313" key="2">
    <source>
        <dbReference type="Proteomes" id="UP000800082"/>
    </source>
</evidence>
<reference evidence="1" key="1">
    <citation type="journal article" date="2020" name="Stud. Mycol.">
        <title>101 Dothideomycetes genomes: a test case for predicting lifestyles and emergence of pathogens.</title>
        <authorList>
            <person name="Haridas S."/>
            <person name="Albert R."/>
            <person name="Binder M."/>
            <person name="Bloem J."/>
            <person name="Labutti K."/>
            <person name="Salamov A."/>
            <person name="Andreopoulos B."/>
            <person name="Baker S."/>
            <person name="Barry K."/>
            <person name="Bills G."/>
            <person name="Bluhm B."/>
            <person name="Cannon C."/>
            <person name="Castanera R."/>
            <person name="Culley D."/>
            <person name="Daum C."/>
            <person name="Ezra D."/>
            <person name="Gonzalez J."/>
            <person name="Henrissat B."/>
            <person name="Kuo A."/>
            <person name="Liang C."/>
            <person name="Lipzen A."/>
            <person name="Lutzoni F."/>
            <person name="Magnuson J."/>
            <person name="Mondo S."/>
            <person name="Nolan M."/>
            <person name="Ohm R."/>
            <person name="Pangilinan J."/>
            <person name="Park H.-J."/>
            <person name="Ramirez L."/>
            <person name="Alfaro M."/>
            <person name="Sun H."/>
            <person name="Tritt A."/>
            <person name="Yoshinaga Y."/>
            <person name="Zwiers L.-H."/>
            <person name="Turgeon B."/>
            <person name="Goodwin S."/>
            <person name="Spatafora J."/>
            <person name="Crous P."/>
            <person name="Grigoriev I."/>
        </authorList>
    </citation>
    <scope>NUCLEOTIDE SEQUENCE</scope>
    <source>
        <strain evidence="1">CBS 183.55</strain>
    </source>
</reference>
<dbReference type="RefSeq" id="XP_033447393.1">
    <property type="nucleotide sequence ID" value="XM_033598115.1"/>
</dbReference>
<organism evidence="1 2">
    <name type="scientific">Didymella exigua CBS 183.55</name>
    <dbReference type="NCBI Taxonomy" id="1150837"/>
    <lineage>
        <taxon>Eukaryota</taxon>
        <taxon>Fungi</taxon>
        <taxon>Dikarya</taxon>
        <taxon>Ascomycota</taxon>
        <taxon>Pezizomycotina</taxon>
        <taxon>Dothideomycetes</taxon>
        <taxon>Pleosporomycetidae</taxon>
        <taxon>Pleosporales</taxon>
        <taxon>Pleosporineae</taxon>
        <taxon>Didymellaceae</taxon>
        <taxon>Didymella</taxon>
    </lineage>
</organism>
<dbReference type="EMBL" id="ML978973">
    <property type="protein sequence ID" value="KAF1927141.1"/>
    <property type="molecule type" value="Genomic_DNA"/>
</dbReference>
<dbReference type="GeneID" id="54355782"/>